<sequence length="745" mass="80847">MSDTQDNAASGCPVAHDSVTSHGSESENPAIDAPTPKTGGRPHGNRDWWPNQLDLSVLHAHSSKGNPLGENFSYAQEFAKLDVDAIKRDITEVLTTSQEWWPADFGHYGGLMIRLSWHAAGTYRIEDGRGGAGDGGQRFAPLNSWPDNANLDKARRLLWPVKAKYGQKISWADLLVLAGNVALESMGFKTFGFGFGRVDVWEPEEIFWGPEDTWLAEGRYVSEKEVLPGVGATEMGLIYVNPEGPGGNPNPAASAYFIRETFGRMAMNDEETVALIAGGHTFGKTHGAGVADGHVGPEPEGAELEAQGLGWLSTHGSGKGADAITSGLEVTWTDKPTQWSNRFFEILFGYEWELTTSPGGAKQWVAKTTDEIIPDAYDPAKKHRPTMLTTDLALRVDPAYEKISRRFLANPDEFALAFAKAWYKLLHRDMGPVARFLGPWVPEAQLWQDPVPAVDHELVGDADVAALKAKVLESGLSTAQLVGTAWASAATYRSTDKRGGANGARIRLEPQRGWEVNAPAAEVVAALEGIQQEFNAAGGAKISLADLIVLAGSAAVEKAASDAGVQVTVPFRPGRTDATQEQTDVESFAVLEPRADGFRNYLRPGEKTQPEVLLVDRAYMLNLTAPEMTVLVGGLRALGNNFGGTQHGVLTDKPGVLTNDFFANLLSPGTRWKAAEKEEHVYEIRDVTTDELKWTATAVDLIFGSNSQLRALAEVYASSDAQEKFVTDFVAAWTKVMELDRFDLV</sequence>
<feature type="region of interest" description="Disordered" evidence="14">
    <location>
        <begin position="1"/>
        <end position="48"/>
    </location>
</feature>
<dbReference type="Gene3D" id="1.10.520.10">
    <property type="match status" value="2"/>
</dbReference>
<dbReference type="PANTHER" id="PTHR30555">
    <property type="entry name" value="HYDROPEROXIDASE I, BIFUNCTIONAL CATALASE-PEROXIDASE"/>
    <property type="match status" value="1"/>
</dbReference>
<evidence type="ECO:0000256" key="4">
    <source>
        <dbReference type="ARBA" id="ARBA00023002"/>
    </source>
</evidence>
<comment type="caution">
    <text evidence="12">Lacks conserved residue(s) required for the propagation of feature annotation.</text>
</comment>
<evidence type="ECO:0000256" key="9">
    <source>
        <dbReference type="ARBA" id="ARBA00060838"/>
    </source>
</evidence>
<dbReference type="NCBIfam" id="NF011635">
    <property type="entry name" value="PRK15061.1"/>
    <property type="match status" value="1"/>
</dbReference>
<dbReference type="NCBIfam" id="TIGR00198">
    <property type="entry name" value="cat_per_HPI"/>
    <property type="match status" value="1"/>
</dbReference>
<comment type="catalytic activity">
    <reaction evidence="7 12 13">
        <text>2 H2O2 = O2 + 2 H2O</text>
        <dbReference type="Rhea" id="RHEA:20309"/>
        <dbReference type="ChEBI" id="CHEBI:15377"/>
        <dbReference type="ChEBI" id="CHEBI:15379"/>
        <dbReference type="ChEBI" id="CHEBI:16240"/>
        <dbReference type="EC" id="1.11.1.21"/>
    </reaction>
</comment>
<evidence type="ECO:0000256" key="7">
    <source>
        <dbReference type="ARBA" id="ARBA00049145"/>
    </source>
</evidence>
<dbReference type="PRINTS" id="PR00458">
    <property type="entry name" value="PEROXIDASE"/>
</dbReference>
<feature type="cross-link" description="Tryptophyl-tyrosyl-methioninium (Tyr-Met) (with Trp-117)" evidence="12">
    <location>
        <begin position="239"/>
        <end position="265"/>
    </location>
</feature>
<dbReference type="InterPro" id="IPR019793">
    <property type="entry name" value="Peroxidases_heam-ligand_BS"/>
</dbReference>
<evidence type="ECO:0000256" key="5">
    <source>
        <dbReference type="ARBA" id="ARBA00023004"/>
    </source>
</evidence>
<evidence type="ECO:0000256" key="10">
    <source>
        <dbReference type="ARBA" id="ARBA00067012"/>
    </source>
</evidence>
<comment type="PTM">
    <text evidence="12">Formation of the three residue Trp-Tyr-Met cross-link is important for the catalase, but not the peroxidase activity of the enzyme.</text>
</comment>
<keyword evidence="2 12" id="KW-0349">Heme</keyword>
<feature type="site" description="Transition state stabilizer" evidence="12">
    <location>
        <position position="114"/>
    </location>
</feature>
<keyword evidence="1 12" id="KW-0575">Peroxidase</keyword>
<protein>
    <recommendedName>
        <fullName evidence="11 12">Catalase-peroxidase</fullName>
        <shortName evidence="12">CP</shortName>
        <ecNumber evidence="10 12">1.11.1.21</ecNumber>
    </recommendedName>
    <alternativeName>
        <fullName evidence="12">Peroxidase/catalase</fullName>
    </alternativeName>
</protein>
<dbReference type="FunFam" id="1.10.420.10:FF:000002">
    <property type="entry name" value="Catalase-peroxidase"/>
    <property type="match status" value="1"/>
</dbReference>
<reference evidence="16 17" key="1">
    <citation type="submission" date="2021-03" db="EMBL/GenBank/DDBJ databases">
        <title>Whole genome shotgun sequence of Actinoplanes toevensis NBRC 105298.</title>
        <authorList>
            <person name="Komaki H."/>
            <person name="Tamura T."/>
        </authorList>
    </citation>
    <scope>NUCLEOTIDE SEQUENCE [LARGE SCALE GENOMIC DNA]</scope>
    <source>
        <strain evidence="16 17">NBRC 105298</strain>
    </source>
</reference>
<keyword evidence="17" id="KW-1185">Reference proteome</keyword>
<dbReference type="CDD" id="cd08200">
    <property type="entry name" value="catalase_peroxidase_2"/>
    <property type="match status" value="1"/>
</dbReference>
<evidence type="ECO:0000256" key="11">
    <source>
        <dbReference type="ARBA" id="ARBA00074141"/>
    </source>
</evidence>
<comment type="subunit">
    <text evidence="12">Homodimer or homotetramer.</text>
</comment>
<comment type="catalytic activity">
    <reaction evidence="8 12 13">
        <text>H2O2 + AH2 = A + 2 H2O</text>
        <dbReference type="Rhea" id="RHEA:30275"/>
        <dbReference type="ChEBI" id="CHEBI:13193"/>
        <dbReference type="ChEBI" id="CHEBI:15377"/>
        <dbReference type="ChEBI" id="CHEBI:16240"/>
        <dbReference type="ChEBI" id="CHEBI:17499"/>
        <dbReference type="EC" id="1.11.1.21"/>
    </reaction>
</comment>
<feature type="binding site" description="axial binding residue" evidence="12">
    <location>
        <position position="280"/>
    </location>
    <ligand>
        <name>heme b</name>
        <dbReference type="ChEBI" id="CHEBI:60344"/>
    </ligand>
    <ligandPart>
        <name>Fe</name>
        <dbReference type="ChEBI" id="CHEBI:18248"/>
    </ligandPart>
</feature>
<comment type="caution">
    <text evidence="16">The sequence shown here is derived from an EMBL/GenBank/DDBJ whole genome shotgun (WGS) entry which is preliminary data.</text>
</comment>
<name>A0A919T4U2_9ACTN</name>
<evidence type="ECO:0000256" key="14">
    <source>
        <dbReference type="SAM" id="MobiDB-lite"/>
    </source>
</evidence>
<dbReference type="InterPro" id="IPR019794">
    <property type="entry name" value="Peroxidases_AS"/>
</dbReference>
<evidence type="ECO:0000256" key="1">
    <source>
        <dbReference type="ARBA" id="ARBA00022559"/>
    </source>
</evidence>
<dbReference type="FunFam" id="1.10.420.10:FF:000004">
    <property type="entry name" value="Catalase-peroxidase"/>
    <property type="match status" value="1"/>
</dbReference>
<feature type="domain" description="Plant heme peroxidase family profile" evidence="15">
    <location>
        <begin position="151"/>
        <end position="425"/>
    </location>
</feature>
<dbReference type="GO" id="GO:0004096">
    <property type="term" value="F:catalase activity"/>
    <property type="evidence" value="ECO:0007669"/>
    <property type="project" value="UniProtKB-UniRule"/>
</dbReference>
<dbReference type="Gene3D" id="1.10.420.10">
    <property type="entry name" value="Peroxidase, domain 2"/>
    <property type="match status" value="2"/>
</dbReference>
<dbReference type="PRINTS" id="PR00460">
    <property type="entry name" value="BPEROXIDASE"/>
</dbReference>
<evidence type="ECO:0000256" key="3">
    <source>
        <dbReference type="ARBA" id="ARBA00022723"/>
    </source>
</evidence>
<evidence type="ECO:0000256" key="12">
    <source>
        <dbReference type="HAMAP-Rule" id="MF_01961"/>
    </source>
</evidence>
<keyword evidence="5 12" id="KW-0408">Iron</keyword>
<dbReference type="PROSITE" id="PS00436">
    <property type="entry name" value="PEROXIDASE_2"/>
    <property type="match status" value="1"/>
</dbReference>
<dbReference type="EMBL" id="BOQN01000002">
    <property type="protein sequence ID" value="GIM88392.1"/>
    <property type="molecule type" value="Genomic_DNA"/>
</dbReference>
<dbReference type="HAMAP" id="MF_01961">
    <property type="entry name" value="Catal_peroxid"/>
    <property type="match status" value="1"/>
</dbReference>
<dbReference type="PROSITE" id="PS50873">
    <property type="entry name" value="PEROXIDASE_4"/>
    <property type="match status" value="1"/>
</dbReference>
<gene>
    <name evidence="12 16" type="primary">katG</name>
    <name evidence="16" type="ORF">Ato02nite_001850</name>
</gene>
<dbReference type="InterPro" id="IPR010255">
    <property type="entry name" value="Haem_peroxidase_sf"/>
</dbReference>
<keyword evidence="6 12" id="KW-0376">Hydrogen peroxide</keyword>
<comment type="similarity">
    <text evidence="9 12 13">Belongs to the peroxidase family. Peroxidase/catalase subfamily.</text>
</comment>
<evidence type="ECO:0000256" key="8">
    <source>
        <dbReference type="ARBA" id="ARBA00051651"/>
    </source>
</evidence>
<evidence type="ECO:0000313" key="17">
    <source>
        <dbReference type="Proteomes" id="UP000677082"/>
    </source>
</evidence>
<evidence type="ECO:0000256" key="2">
    <source>
        <dbReference type="ARBA" id="ARBA00022617"/>
    </source>
</evidence>
<evidence type="ECO:0000259" key="15">
    <source>
        <dbReference type="PROSITE" id="PS50873"/>
    </source>
</evidence>
<dbReference type="EC" id="1.11.1.21" evidence="10 12"/>
<evidence type="ECO:0000313" key="16">
    <source>
        <dbReference type="EMBL" id="GIM88392.1"/>
    </source>
</evidence>
<dbReference type="GO" id="GO:0042744">
    <property type="term" value="P:hydrogen peroxide catabolic process"/>
    <property type="evidence" value="ECO:0007669"/>
    <property type="project" value="UniProtKB-KW"/>
</dbReference>
<dbReference type="InterPro" id="IPR000763">
    <property type="entry name" value="Catalase_peroxidase"/>
</dbReference>
<dbReference type="SUPFAM" id="SSF48113">
    <property type="entry name" value="Heme-dependent peroxidases"/>
    <property type="match status" value="2"/>
</dbReference>
<comment type="function">
    <text evidence="12">Bifunctional enzyme with both catalase and broad-spectrum peroxidase activity.</text>
</comment>
<dbReference type="PROSITE" id="PS00435">
    <property type="entry name" value="PEROXIDASE_1"/>
    <property type="match status" value="1"/>
</dbReference>
<dbReference type="FunFam" id="1.10.520.10:FF:000002">
    <property type="entry name" value="Catalase-peroxidase"/>
    <property type="match status" value="1"/>
</dbReference>
<organism evidence="16 17">
    <name type="scientific">Paractinoplanes toevensis</name>
    <dbReference type="NCBI Taxonomy" id="571911"/>
    <lineage>
        <taxon>Bacteria</taxon>
        <taxon>Bacillati</taxon>
        <taxon>Actinomycetota</taxon>
        <taxon>Actinomycetes</taxon>
        <taxon>Micromonosporales</taxon>
        <taxon>Micromonosporaceae</taxon>
        <taxon>Paractinoplanes</taxon>
    </lineage>
</organism>
<dbReference type="GO" id="GO:0020037">
    <property type="term" value="F:heme binding"/>
    <property type="evidence" value="ECO:0007669"/>
    <property type="project" value="InterPro"/>
</dbReference>
<dbReference type="RefSeq" id="WP_213004378.1">
    <property type="nucleotide sequence ID" value="NZ_BOQN01000002.1"/>
</dbReference>
<dbReference type="Pfam" id="PF00141">
    <property type="entry name" value="peroxidase"/>
    <property type="match status" value="2"/>
</dbReference>
<dbReference type="GO" id="GO:0005829">
    <property type="term" value="C:cytosol"/>
    <property type="evidence" value="ECO:0007669"/>
    <property type="project" value="UniProtKB-ARBA"/>
</dbReference>
<dbReference type="InterPro" id="IPR002016">
    <property type="entry name" value="Haem_peroxidase"/>
</dbReference>
<dbReference type="PANTHER" id="PTHR30555:SF0">
    <property type="entry name" value="CATALASE-PEROXIDASE"/>
    <property type="match status" value="1"/>
</dbReference>
<keyword evidence="3 12" id="KW-0479">Metal-binding</keyword>
<feature type="compositionally biased region" description="Polar residues" evidence="14">
    <location>
        <begin position="18"/>
        <end position="27"/>
    </location>
</feature>
<comment type="cofactor">
    <cofactor evidence="12">
        <name>heme b</name>
        <dbReference type="ChEBI" id="CHEBI:60344"/>
    </cofactor>
    <text evidence="12">Binds 1 heme b (iron(II)-protoporphyrin IX) group per dimer.</text>
</comment>
<dbReference type="GO" id="GO:0046872">
    <property type="term" value="F:metal ion binding"/>
    <property type="evidence" value="ECO:0007669"/>
    <property type="project" value="UniProtKB-KW"/>
</dbReference>
<proteinExistence type="inferred from homology"/>
<evidence type="ECO:0000256" key="6">
    <source>
        <dbReference type="ARBA" id="ARBA00023324"/>
    </source>
</evidence>
<keyword evidence="4 12" id="KW-0560">Oxidoreductase</keyword>
<dbReference type="AlphaFoldDB" id="A0A919T4U2"/>
<dbReference type="GO" id="GO:0070301">
    <property type="term" value="P:cellular response to hydrogen peroxide"/>
    <property type="evidence" value="ECO:0007669"/>
    <property type="project" value="TreeGrafter"/>
</dbReference>
<dbReference type="Proteomes" id="UP000677082">
    <property type="component" value="Unassembled WGS sequence"/>
</dbReference>
<feature type="active site" description="Proton acceptor" evidence="12">
    <location>
        <position position="118"/>
    </location>
</feature>
<accession>A0A919T4U2</accession>
<evidence type="ECO:0000256" key="13">
    <source>
        <dbReference type="RuleBase" id="RU003451"/>
    </source>
</evidence>